<name>A0A0C3BY78_HEBCY</name>
<sequence>MKFVNLTLFTLCAVLSPLVSCVVATPTIEQRARVPGADTPEFYLVSSSQSTQANLLPLRLSGGSNGYASLTGSGPIGVYYFYQGKFVGAQISTPALSSPALIGAIPISSGCSTYGPLGFAGSSSDKCAIRDTFGIQSNTENSQLGAKLVFNSVGGFYACGSGLDVWYKVAAGDGPTGCSPIDLYTVPVN</sequence>
<reference evidence="3" key="2">
    <citation type="submission" date="2015-01" db="EMBL/GenBank/DDBJ databases">
        <title>Evolutionary Origins and Diversification of the Mycorrhizal Mutualists.</title>
        <authorList>
            <consortium name="DOE Joint Genome Institute"/>
            <consortium name="Mycorrhizal Genomics Consortium"/>
            <person name="Kohler A."/>
            <person name="Kuo A."/>
            <person name="Nagy L.G."/>
            <person name="Floudas D."/>
            <person name="Copeland A."/>
            <person name="Barry K.W."/>
            <person name="Cichocki N."/>
            <person name="Veneault-Fourrey C."/>
            <person name="LaButti K."/>
            <person name="Lindquist E.A."/>
            <person name="Lipzen A."/>
            <person name="Lundell T."/>
            <person name="Morin E."/>
            <person name="Murat C."/>
            <person name="Riley R."/>
            <person name="Ohm R."/>
            <person name="Sun H."/>
            <person name="Tunlid A."/>
            <person name="Henrissat B."/>
            <person name="Grigoriev I.V."/>
            <person name="Hibbett D.S."/>
            <person name="Martin F."/>
        </authorList>
    </citation>
    <scope>NUCLEOTIDE SEQUENCE [LARGE SCALE GENOMIC DNA]</scope>
    <source>
        <strain evidence="3">h7</strain>
    </source>
</reference>
<reference evidence="2 3" key="1">
    <citation type="submission" date="2014-04" db="EMBL/GenBank/DDBJ databases">
        <authorList>
            <consortium name="DOE Joint Genome Institute"/>
            <person name="Kuo A."/>
            <person name="Gay G."/>
            <person name="Dore J."/>
            <person name="Kohler A."/>
            <person name="Nagy L.G."/>
            <person name="Floudas D."/>
            <person name="Copeland A."/>
            <person name="Barry K.W."/>
            <person name="Cichocki N."/>
            <person name="Veneault-Fourrey C."/>
            <person name="LaButti K."/>
            <person name="Lindquist E.A."/>
            <person name="Lipzen A."/>
            <person name="Lundell T."/>
            <person name="Morin E."/>
            <person name="Murat C."/>
            <person name="Sun H."/>
            <person name="Tunlid A."/>
            <person name="Henrissat B."/>
            <person name="Grigoriev I.V."/>
            <person name="Hibbett D.S."/>
            <person name="Martin F."/>
            <person name="Nordberg H.P."/>
            <person name="Cantor M.N."/>
            <person name="Hua S.X."/>
        </authorList>
    </citation>
    <scope>NUCLEOTIDE SEQUENCE [LARGE SCALE GENOMIC DNA]</scope>
    <source>
        <strain evidence="3">h7</strain>
    </source>
</reference>
<keyword evidence="3" id="KW-1185">Reference proteome</keyword>
<dbReference type="Proteomes" id="UP000053424">
    <property type="component" value="Unassembled WGS sequence"/>
</dbReference>
<organism evidence="2 3">
    <name type="scientific">Hebeloma cylindrosporum</name>
    <dbReference type="NCBI Taxonomy" id="76867"/>
    <lineage>
        <taxon>Eukaryota</taxon>
        <taxon>Fungi</taxon>
        <taxon>Dikarya</taxon>
        <taxon>Basidiomycota</taxon>
        <taxon>Agaricomycotina</taxon>
        <taxon>Agaricomycetes</taxon>
        <taxon>Agaricomycetidae</taxon>
        <taxon>Agaricales</taxon>
        <taxon>Agaricineae</taxon>
        <taxon>Hymenogastraceae</taxon>
        <taxon>Hebeloma</taxon>
    </lineage>
</organism>
<dbReference type="EMBL" id="KN831805">
    <property type="protein sequence ID" value="KIM36401.1"/>
    <property type="molecule type" value="Genomic_DNA"/>
</dbReference>
<evidence type="ECO:0000313" key="3">
    <source>
        <dbReference type="Proteomes" id="UP000053424"/>
    </source>
</evidence>
<accession>A0A0C3BY78</accession>
<feature type="signal peptide" evidence="1">
    <location>
        <begin position="1"/>
        <end position="24"/>
    </location>
</feature>
<gene>
    <name evidence="2" type="ORF">M413DRAFT_449124</name>
</gene>
<dbReference type="HOGENOM" id="CLU_1510712_0_0_1"/>
<protein>
    <recommendedName>
        <fullName evidence="4">Ubiquitin 3 binding protein But2 C-terminal domain-containing protein</fullName>
    </recommendedName>
</protein>
<evidence type="ECO:0008006" key="4">
    <source>
        <dbReference type="Google" id="ProtNLM"/>
    </source>
</evidence>
<evidence type="ECO:0000256" key="1">
    <source>
        <dbReference type="SAM" id="SignalP"/>
    </source>
</evidence>
<proteinExistence type="predicted"/>
<dbReference type="OrthoDB" id="2818001at2759"/>
<evidence type="ECO:0000313" key="2">
    <source>
        <dbReference type="EMBL" id="KIM36401.1"/>
    </source>
</evidence>
<keyword evidence="1" id="KW-0732">Signal</keyword>
<feature type="chain" id="PRO_5002162115" description="Ubiquitin 3 binding protein But2 C-terminal domain-containing protein" evidence="1">
    <location>
        <begin position="25"/>
        <end position="189"/>
    </location>
</feature>
<dbReference type="AlphaFoldDB" id="A0A0C3BY78"/>